<feature type="active site" description="Charge relay system" evidence="6">
    <location>
        <position position="206"/>
    </location>
</feature>
<feature type="domain" description="LD-carboxypeptidase N-terminal" evidence="7">
    <location>
        <begin position="17"/>
        <end position="133"/>
    </location>
</feature>
<feature type="active site" description="Nucleophile" evidence="6">
    <location>
        <position position="114"/>
    </location>
</feature>
<dbReference type="SUPFAM" id="SSF141986">
    <property type="entry name" value="LD-carboxypeptidase A C-terminal domain-like"/>
    <property type="match status" value="1"/>
</dbReference>
<evidence type="ECO:0008006" key="11">
    <source>
        <dbReference type="Google" id="ProtNLM"/>
    </source>
</evidence>
<keyword evidence="2" id="KW-0121">Carboxypeptidase</keyword>
<dbReference type="InterPro" id="IPR027461">
    <property type="entry name" value="Carboxypeptidase_A_C_sf"/>
</dbReference>
<dbReference type="Pfam" id="PF17676">
    <property type="entry name" value="Peptidase_S66C"/>
    <property type="match status" value="1"/>
</dbReference>
<dbReference type="Pfam" id="PF02016">
    <property type="entry name" value="Peptidase_S66"/>
    <property type="match status" value="1"/>
</dbReference>
<dbReference type="EMBL" id="AZAC01000035">
    <property type="protein sequence ID" value="KIX12022.1"/>
    <property type="molecule type" value="Genomic_DNA"/>
</dbReference>
<dbReference type="FunCoup" id="A0A0D2GB19">
    <property type="interactions" value="255"/>
</dbReference>
<dbReference type="PANTHER" id="PTHR30237">
    <property type="entry name" value="MURAMOYLTETRAPEPTIDE CARBOXYPEPTIDASE"/>
    <property type="match status" value="1"/>
</dbReference>
<evidence type="ECO:0000256" key="5">
    <source>
        <dbReference type="ARBA" id="ARBA00022825"/>
    </source>
</evidence>
<keyword evidence="10" id="KW-1185">Reference proteome</keyword>
<dbReference type="RefSeq" id="WP_044351186.1">
    <property type="nucleotide sequence ID" value="NZ_AZAC01000035.1"/>
</dbReference>
<organism evidence="9 10">
    <name type="scientific">Dethiosulfatarculus sandiegensis</name>
    <dbReference type="NCBI Taxonomy" id="1429043"/>
    <lineage>
        <taxon>Bacteria</taxon>
        <taxon>Pseudomonadati</taxon>
        <taxon>Thermodesulfobacteriota</taxon>
        <taxon>Desulfarculia</taxon>
        <taxon>Desulfarculales</taxon>
        <taxon>Desulfarculaceae</taxon>
        <taxon>Dethiosulfatarculus</taxon>
    </lineage>
</organism>
<evidence type="ECO:0000259" key="8">
    <source>
        <dbReference type="Pfam" id="PF17676"/>
    </source>
</evidence>
<proteinExistence type="inferred from homology"/>
<dbReference type="OrthoDB" id="9807329at2"/>
<dbReference type="InterPro" id="IPR003507">
    <property type="entry name" value="S66_fam"/>
</dbReference>
<comment type="similarity">
    <text evidence="1">Belongs to the peptidase S66 family.</text>
</comment>
<dbReference type="InParanoid" id="A0A0D2GB19"/>
<dbReference type="Proteomes" id="UP000032233">
    <property type="component" value="Unassembled WGS sequence"/>
</dbReference>
<protein>
    <recommendedName>
        <fullName evidence="11">Peptidase S66</fullName>
    </recommendedName>
</protein>
<dbReference type="InterPro" id="IPR029062">
    <property type="entry name" value="Class_I_gatase-like"/>
</dbReference>
<dbReference type="AlphaFoldDB" id="A0A0D2GB19"/>
<reference evidence="9 10" key="1">
    <citation type="submission" date="2013-11" db="EMBL/GenBank/DDBJ databases">
        <title>Metagenomic analysis of a methanogenic consortium involved in long chain n-alkane degradation.</title>
        <authorList>
            <person name="Davidova I.A."/>
            <person name="Callaghan A.V."/>
            <person name="Wawrik B."/>
            <person name="Pruitt S."/>
            <person name="Marks C."/>
            <person name="Duncan K.E."/>
            <person name="Suflita J.M."/>
        </authorList>
    </citation>
    <scope>NUCLEOTIDE SEQUENCE [LARGE SCALE GENOMIC DNA]</scope>
    <source>
        <strain evidence="9 10">SPR</strain>
    </source>
</reference>
<gene>
    <name evidence="9" type="ORF">X474_21210</name>
</gene>
<dbReference type="InterPro" id="IPR040921">
    <property type="entry name" value="Peptidase_S66C"/>
</dbReference>
<evidence type="ECO:0000313" key="9">
    <source>
        <dbReference type="EMBL" id="KIX12022.1"/>
    </source>
</evidence>
<feature type="domain" description="LD-carboxypeptidase C-terminal" evidence="8">
    <location>
        <begin position="176"/>
        <end position="285"/>
    </location>
</feature>
<evidence type="ECO:0000256" key="4">
    <source>
        <dbReference type="ARBA" id="ARBA00022801"/>
    </source>
</evidence>
<dbReference type="STRING" id="1429043.X474_21210"/>
<comment type="caution">
    <text evidence="9">The sequence shown here is derived from an EMBL/GenBank/DDBJ whole genome shotgun (WGS) entry which is preliminary data.</text>
</comment>
<dbReference type="InterPro" id="IPR027478">
    <property type="entry name" value="LdcA_N"/>
</dbReference>
<evidence type="ECO:0000256" key="2">
    <source>
        <dbReference type="ARBA" id="ARBA00022645"/>
    </source>
</evidence>
<dbReference type="GO" id="GO:0006508">
    <property type="term" value="P:proteolysis"/>
    <property type="evidence" value="ECO:0007669"/>
    <property type="project" value="UniProtKB-KW"/>
</dbReference>
<evidence type="ECO:0000256" key="3">
    <source>
        <dbReference type="ARBA" id="ARBA00022670"/>
    </source>
</evidence>
<dbReference type="GO" id="GO:0008236">
    <property type="term" value="F:serine-type peptidase activity"/>
    <property type="evidence" value="ECO:0007669"/>
    <property type="project" value="UniProtKB-KW"/>
</dbReference>
<dbReference type="InterPro" id="IPR040449">
    <property type="entry name" value="Peptidase_S66_N"/>
</dbReference>
<dbReference type="Gene3D" id="3.50.30.60">
    <property type="entry name" value="LD-carboxypeptidase A C-terminal domain-like"/>
    <property type="match status" value="1"/>
</dbReference>
<evidence type="ECO:0000259" key="7">
    <source>
        <dbReference type="Pfam" id="PF02016"/>
    </source>
</evidence>
<dbReference type="CDD" id="cd07025">
    <property type="entry name" value="Peptidase_S66"/>
    <property type="match status" value="1"/>
</dbReference>
<evidence type="ECO:0000256" key="6">
    <source>
        <dbReference type="PIRSR" id="PIRSR028757-1"/>
    </source>
</evidence>
<evidence type="ECO:0000256" key="1">
    <source>
        <dbReference type="ARBA" id="ARBA00010233"/>
    </source>
</evidence>
<keyword evidence="5" id="KW-0720">Serine protease</keyword>
<accession>A0A0D2GB19</accession>
<feature type="active site" description="Charge relay system" evidence="6">
    <location>
        <position position="272"/>
    </location>
</feature>
<dbReference type="GO" id="GO:0004180">
    <property type="term" value="F:carboxypeptidase activity"/>
    <property type="evidence" value="ECO:0007669"/>
    <property type="project" value="UniProtKB-KW"/>
</dbReference>
<name>A0A0D2GB19_9BACT</name>
<dbReference type="Gene3D" id="3.40.50.10740">
    <property type="entry name" value="Class I glutamine amidotransferase-like"/>
    <property type="match status" value="1"/>
</dbReference>
<keyword evidence="3" id="KW-0645">Protease</keyword>
<keyword evidence="4" id="KW-0378">Hydrolase</keyword>
<dbReference type="PANTHER" id="PTHR30237:SF2">
    <property type="entry name" value="MUREIN TETRAPEPTIDE CARBOXYPEPTIDASE"/>
    <property type="match status" value="1"/>
</dbReference>
<dbReference type="PATRIC" id="fig|1429043.3.peg.4497"/>
<evidence type="ECO:0000313" key="10">
    <source>
        <dbReference type="Proteomes" id="UP000032233"/>
    </source>
</evidence>
<sequence length="301" mass="32256">MTTPRQPDWPQGKYPLALAAPSGSFPRERFENGLKSLAGILSQARLRLDQPVLRKEGYLAGDDHSRAAHLTKVMTQPGLDMVLCVRGGFGASRLLPLLDLDALAASGRLLVGFSDITCLLLPLADHGLITVHGPVLTQLPNLDRASFKAMTDLIQGRPPWPMTLSGEALTSGQVKAPLFGGNLTMICHLLGTPWFPDLEGKILFLEDRGEPAYRLDRLLTQLNLAGIFKKVCGVAMGQLGGKGKDAVHRRKAVVKNLEKLNMPVVIGLPFGHGSENMPVPVGAQALLDGQTGIFTPGVDIG</sequence>
<dbReference type="PIRSF" id="PIRSF028757">
    <property type="entry name" value="LD-carboxypeptidase"/>
    <property type="match status" value="1"/>
</dbReference>
<dbReference type="SUPFAM" id="SSF52317">
    <property type="entry name" value="Class I glutamine amidotransferase-like"/>
    <property type="match status" value="1"/>
</dbReference>